<accession>A0AAU7ZAJ1</accession>
<evidence type="ECO:0000313" key="1">
    <source>
        <dbReference type="EMBL" id="XCB25855.1"/>
    </source>
</evidence>
<organism evidence="1">
    <name type="scientific">Tunturiibacter empetritectus</name>
    <dbReference type="NCBI Taxonomy" id="3069691"/>
    <lineage>
        <taxon>Bacteria</taxon>
        <taxon>Pseudomonadati</taxon>
        <taxon>Acidobacteriota</taxon>
        <taxon>Terriglobia</taxon>
        <taxon>Terriglobales</taxon>
        <taxon>Acidobacteriaceae</taxon>
        <taxon>Tunturiibacter</taxon>
    </lineage>
</organism>
<dbReference type="AlphaFoldDB" id="A0AAU7ZAJ1"/>
<proteinExistence type="predicted"/>
<protein>
    <submittedName>
        <fullName evidence="1">Uncharacterized protein</fullName>
    </submittedName>
</protein>
<name>A0AAU7ZAJ1_9BACT</name>
<dbReference type="RefSeq" id="WP_353068617.1">
    <property type="nucleotide sequence ID" value="NZ_CP132932.1"/>
</dbReference>
<reference evidence="1" key="2">
    <citation type="journal article" date="2024" name="Environ. Microbiol.">
        <title>Genome analysis and description of Tunturibacter gen. nov. expands the diversity of Terriglobia in tundra soils.</title>
        <authorList>
            <person name="Messyasz A."/>
            <person name="Mannisto M.K."/>
            <person name="Kerkhof L.J."/>
            <person name="Haggblom M.M."/>
        </authorList>
    </citation>
    <scope>NUCLEOTIDE SEQUENCE</scope>
    <source>
        <strain evidence="1">M8UP23</strain>
    </source>
</reference>
<sequence length="124" mass="14189">MLFDVPSMKKLTRVPYEETYRPLRQALDKVNPNAFPIIHNELTSRFHGRQIDTSSWIPGKDWTGTIYDPIYVACGLDEAAAAKFFGQIVWQVVMDLDSCWASGHYELDGVQIKGRTYFSIDCPK</sequence>
<dbReference type="EMBL" id="CP132932">
    <property type="protein sequence ID" value="XCB25855.1"/>
    <property type="molecule type" value="Genomic_DNA"/>
</dbReference>
<gene>
    <name evidence="1" type="ORF">RBB75_15595</name>
</gene>
<dbReference type="KEGG" id="temp:RBB75_15595"/>
<reference evidence="1" key="1">
    <citation type="submission" date="2023-08" db="EMBL/GenBank/DDBJ databases">
        <authorList>
            <person name="Messyasz A."/>
            <person name="Mannisto M.K."/>
            <person name="Kerkhof L.J."/>
            <person name="Haggblom M."/>
        </authorList>
    </citation>
    <scope>NUCLEOTIDE SEQUENCE</scope>
    <source>
        <strain evidence="1">M8UP23</strain>
    </source>
</reference>